<organism evidence="4">
    <name type="scientific">Eucalyptus grandis</name>
    <name type="common">Flooded gum</name>
    <dbReference type="NCBI Taxonomy" id="71139"/>
    <lineage>
        <taxon>Eukaryota</taxon>
        <taxon>Viridiplantae</taxon>
        <taxon>Streptophyta</taxon>
        <taxon>Embryophyta</taxon>
        <taxon>Tracheophyta</taxon>
        <taxon>Spermatophyta</taxon>
        <taxon>Magnoliopsida</taxon>
        <taxon>eudicotyledons</taxon>
        <taxon>Gunneridae</taxon>
        <taxon>Pentapetalae</taxon>
        <taxon>rosids</taxon>
        <taxon>malvids</taxon>
        <taxon>Myrtales</taxon>
        <taxon>Myrtaceae</taxon>
        <taxon>Myrtoideae</taxon>
        <taxon>Eucalypteae</taxon>
        <taxon>Eucalyptus</taxon>
    </lineage>
</organism>
<gene>
    <name evidence="4" type="ORF">EUGRSUZ_H02134</name>
</gene>
<dbReference type="PANTHER" id="PTHR47186:SF63">
    <property type="entry name" value="C-JID DOMAIN-CONTAINING PROTEIN"/>
    <property type="match status" value="1"/>
</dbReference>
<feature type="domain" description="Disease resistance protein RPS4B/Roq1-like leucine-rich repeats" evidence="3">
    <location>
        <begin position="78"/>
        <end position="279"/>
    </location>
</feature>
<proteinExistence type="predicted"/>
<feature type="compositionally biased region" description="Basic and acidic residues" evidence="2">
    <location>
        <begin position="320"/>
        <end position="330"/>
    </location>
</feature>
<dbReference type="InterPro" id="IPR032675">
    <property type="entry name" value="LRR_dom_sf"/>
</dbReference>
<protein>
    <recommendedName>
        <fullName evidence="3">Disease resistance protein RPS4B/Roq1-like leucine-rich repeats domain-containing protein</fullName>
    </recommendedName>
</protein>
<keyword evidence="1" id="KW-0611">Plant defense</keyword>
<dbReference type="Pfam" id="PF23286">
    <property type="entry name" value="LRR_13"/>
    <property type="match status" value="1"/>
</dbReference>
<dbReference type="InterPro" id="IPR058546">
    <property type="entry name" value="RPS4B/Roq1-like_LRR"/>
</dbReference>
<evidence type="ECO:0000256" key="2">
    <source>
        <dbReference type="SAM" id="MobiDB-lite"/>
    </source>
</evidence>
<dbReference type="Gramene" id="KCW59415">
    <property type="protein sequence ID" value="KCW59415"/>
    <property type="gene ID" value="EUGRSUZ_H02134"/>
</dbReference>
<dbReference type="SUPFAM" id="SSF52058">
    <property type="entry name" value="L domain-like"/>
    <property type="match status" value="1"/>
</dbReference>
<dbReference type="AlphaFoldDB" id="A0A059B185"/>
<accession>A0A059B185</accession>
<dbReference type="Gene3D" id="3.80.10.10">
    <property type="entry name" value="Ribonuclease Inhibitor"/>
    <property type="match status" value="2"/>
</dbReference>
<reference evidence="4" key="1">
    <citation type="submission" date="2013-07" db="EMBL/GenBank/DDBJ databases">
        <title>The genome of Eucalyptus grandis.</title>
        <authorList>
            <person name="Schmutz J."/>
            <person name="Hayes R."/>
            <person name="Myburg A."/>
            <person name="Tuskan G."/>
            <person name="Grattapaglia D."/>
            <person name="Rokhsar D.S."/>
        </authorList>
    </citation>
    <scope>NUCLEOTIDE SEQUENCE</scope>
    <source>
        <tissue evidence="4">Leaf extractions</tissue>
    </source>
</reference>
<dbReference type="PANTHER" id="PTHR47186">
    <property type="entry name" value="LEUCINE-RICH REPEAT-CONTAINING PROTEIN 57"/>
    <property type="match status" value="1"/>
</dbReference>
<dbReference type="InParanoid" id="A0A059B185"/>
<evidence type="ECO:0000256" key="1">
    <source>
        <dbReference type="ARBA" id="ARBA00022821"/>
    </source>
</evidence>
<name>A0A059B185_EUCGR</name>
<feature type="region of interest" description="Disordered" evidence="2">
    <location>
        <begin position="311"/>
        <end position="330"/>
    </location>
</feature>
<evidence type="ECO:0000313" key="4">
    <source>
        <dbReference type="EMBL" id="KCW59415.1"/>
    </source>
</evidence>
<sequence length="330" mass="37471">MFLQDFRMLKDVNFQNCEFLTCVPDVSSAPHLERLELSECKSLVEVHQSVGCLEKLEVLDLNGCTNLSIFPSALKTKSLHELNLDGCRKLKKFPDILAKIEHLRWLRLEGTAIEELPPSIDNLVSVVGIFLTGCENLVTLPSSIYKLQDLKLLTLTDCSKFAIFPMNLEESTDPHGSLGFPSLTVLELKGCNQLDLEFLKDSSRFPRLWRLDLSLIKFAHKPTDISKCDNLTFLSFSGCEQLQEIPQLPPKIRHIEANYCRSLTKLPNFSSLSNFDSVYFASCPRLLREEFSLPGVSILEICMTVFPEDEEYNRPHSPNWRKDAGMDSPL</sequence>
<dbReference type="EMBL" id="KK198760">
    <property type="protein sequence ID" value="KCW59415.1"/>
    <property type="molecule type" value="Genomic_DNA"/>
</dbReference>
<evidence type="ECO:0000259" key="3">
    <source>
        <dbReference type="Pfam" id="PF23286"/>
    </source>
</evidence>
<dbReference type="OMA" id="HIEANYC"/>
<dbReference type="eggNOG" id="ENOG502R4BG">
    <property type="taxonomic scope" value="Eukaryota"/>
</dbReference>